<evidence type="ECO:0000256" key="1">
    <source>
        <dbReference type="SAM" id="SignalP"/>
    </source>
</evidence>
<feature type="signal peptide" evidence="1">
    <location>
        <begin position="1"/>
        <end position="32"/>
    </location>
</feature>
<dbReference type="InterPro" id="IPR006530">
    <property type="entry name" value="YD"/>
</dbReference>
<dbReference type="KEGG" id="spap:H3Z74_11015"/>
<keyword evidence="3" id="KW-1185">Reference proteome</keyword>
<reference evidence="2 3" key="1">
    <citation type="submission" date="2020-09" db="EMBL/GenBank/DDBJ databases">
        <title>Sphingomonas sp., a new species isolated from pork steak.</title>
        <authorList>
            <person name="Heidler von Heilborn D."/>
        </authorList>
    </citation>
    <scope>NUCLEOTIDE SEQUENCE [LARGE SCALE GENOMIC DNA]</scope>
    <source>
        <strain evidence="3">S8-3T</strain>
    </source>
</reference>
<dbReference type="InterPro" id="IPR022385">
    <property type="entry name" value="Rhs_assc_core"/>
</dbReference>
<keyword evidence="1" id="KW-0732">Signal</keyword>
<protein>
    <submittedName>
        <fullName evidence="2">RHS repeat-associated core domain-containing protein</fullName>
    </submittedName>
</protein>
<evidence type="ECO:0000313" key="2">
    <source>
        <dbReference type="EMBL" id="QNQ11611.1"/>
    </source>
</evidence>
<dbReference type="Proteomes" id="UP000516148">
    <property type="component" value="Chromosome"/>
</dbReference>
<dbReference type="PANTHER" id="PTHR32305">
    <property type="match status" value="1"/>
</dbReference>
<dbReference type="NCBIfam" id="TIGR03696">
    <property type="entry name" value="Rhs_assc_core"/>
    <property type="match status" value="1"/>
</dbReference>
<dbReference type="InterPro" id="IPR050708">
    <property type="entry name" value="T6SS_VgrG/RHS"/>
</dbReference>
<gene>
    <name evidence="2" type="ORF">H3Z74_11015</name>
</gene>
<dbReference type="InterPro" id="IPR031325">
    <property type="entry name" value="RHS_repeat"/>
</dbReference>
<dbReference type="Gene3D" id="2.180.10.10">
    <property type="entry name" value="RHS repeat-associated core"/>
    <property type="match status" value="3"/>
</dbReference>
<evidence type="ECO:0000313" key="3">
    <source>
        <dbReference type="Proteomes" id="UP000516148"/>
    </source>
</evidence>
<dbReference type="RefSeq" id="WP_187763916.1">
    <property type="nucleotide sequence ID" value="NZ_CP061038.1"/>
</dbReference>
<proteinExistence type="predicted"/>
<dbReference type="Pfam" id="PF05593">
    <property type="entry name" value="RHS_repeat"/>
    <property type="match status" value="3"/>
</dbReference>
<organism evidence="2 3">
    <name type="scientific">Sphingomonas alpina</name>
    <dbReference type="NCBI Taxonomy" id="653931"/>
    <lineage>
        <taxon>Bacteria</taxon>
        <taxon>Pseudomonadati</taxon>
        <taxon>Pseudomonadota</taxon>
        <taxon>Alphaproteobacteria</taxon>
        <taxon>Sphingomonadales</taxon>
        <taxon>Sphingomonadaceae</taxon>
        <taxon>Sphingomonas</taxon>
    </lineage>
</organism>
<dbReference type="EMBL" id="CP061038">
    <property type="protein sequence ID" value="QNQ11611.1"/>
    <property type="molecule type" value="Genomic_DNA"/>
</dbReference>
<accession>A0A7H0LPK8</accession>
<feature type="chain" id="PRO_5028819209" evidence="1">
    <location>
        <begin position="33"/>
        <end position="1468"/>
    </location>
</feature>
<dbReference type="PANTHER" id="PTHR32305:SF15">
    <property type="entry name" value="PROTEIN RHSA-RELATED"/>
    <property type="match status" value="1"/>
</dbReference>
<dbReference type="NCBIfam" id="TIGR01643">
    <property type="entry name" value="YD_repeat_2x"/>
    <property type="match status" value="1"/>
</dbReference>
<sequence length="1468" mass="158246">MSRRLSGTRVRRHDRILLAVVAAISFSSPALAQTEAPEVDTIDENGINLKSLRFSSRAEDISIGAGEFPSRLSINRVSSPGRYHAFGMGDAINLDIFIGNEYNGDTSPLSMSNKQALRLTMGGISRVFDVDGSLTRFEPRDRSGGYILKTDENGVMVLTYYSSTGGELRFLVINNTVCGRSVEAVGQGNINCSRISRWRSAEGVDANFSYAVRGGRSVGAFKETDLLEVSNTLGLSLKFTYSSFKDSGRYTEPTYGVTQVVASSDQLGVCNEAIACSRKTTYQYNVLPPVLPDVLDDTRFLVSKITDSMNQETQYLHPSDGTFRIRRPANPSTDAMVLTILSQGASGSIRLADGLGNIWNYSQSVSSSNVTTITRTDPLNKSRVYELDARGNLVRFKDELQQETLWTYDSVGRLYRSKQPNGVVTDLGYDGRYNIRYTEVSADPPGSASDIVTSAVFDDPCVNPKTCNKPKSTTDARGNVTDYTYDPVHGGVLTITGPAPSVGQPRPQTRYTYALVAGSYVLSSTSACRTAASCAGTADEIKTVFGYGANGVLPISTTTQSGDGGLVSSTSMSYDALGNLVSVDGPLSGTSDTIYRRYDRLGRMVGGVAPDPDGAERLNRPAQRITYNANGQTTKTEDGYVNSPLDAGWAGFTAMLSLSSSFDVNDRKLKDVREAGFGGGPVSVTQYSYDAVGRLDCTAVRMNAAQFGTLPPTACTLGPEGTFGADRITRNTYDAVGQVIKATSAYGTPRQADVAAMTYTKSGEVETARDANGNTTTYSYDGFGRQIKVRYPLPATASGASSQTDYEELGYDANGNITSRRRRDGQTIGYSYDALNRMTVKDIPGGTAADVYYGYDLSGAQTFARFGSATGGGIVNLYDGFGRLQSSTNTMGGGAQGVSYQWDVAGNRTRLTHFDGVYFTYDYDGVGRVTKIKENGAATIAEIDYNDDGHRRSLTRGGVTTSYIYGIDGWLTQIFDDLAGTENDLMTGYDNNNAGQIYRKSLSNDAYSFKGYFAANGQPIADINRSYTTNGLNQYVTASPASFCYDSNGNLTSDGTSVYRYDIENRLIEKRAPIGTGCPTDYTGGLDVSLTYDPYGRLWKIARTVGGKSVFIYDGDNLIGEDLGASGSDPTTFPAPTSRYVFGPGADEPMIWYPGGTLNGRRSFQVNEQGSIVSAADATGALVGVNAYDEYGILSSTVAAPGTRFAYTGQTWILPLGMYYYKARIYSPTLGRFMQTDPIGYGDGMNLYQYVGGDPINTTDPSGLAGNCPFITLCAGGGGGLPGNDNGNGGGGGNPIRDNSGQSNFGGWNALNGMANNALKFRSTVGADTLAKKDCYFTPGVMTCRPREPRPDPRKTAARNILVCSLLAQSRWSFEGAQQRALDVRNPAHGPKDWNNETYRNAENFLYAAEKGYNDAEVWTYQNLIKPLKRITRGSSPYSVDALQAGYDGNDFHKATKADMRNWCKNVG</sequence>
<name>A0A7H0LPK8_9SPHN</name>